<gene>
    <name evidence="2" type="ORF">CLUMA_CG015966</name>
</gene>
<reference evidence="2 3" key="1">
    <citation type="submission" date="2015-04" db="EMBL/GenBank/DDBJ databases">
        <authorList>
            <person name="Syromyatnikov M.Y."/>
            <person name="Popov V.N."/>
        </authorList>
    </citation>
    <scope>NUCLEOTIDE SEQUENCE [LARGE SCALE GENOMIC DNA]</scope>
</reference>
<protein>
    <submittedName>
        <fullName evidence="2">CLUMA_CG015966, isoform A</fullName>
    </submittedName>
</protein>
<dbReference type="Proteomes" id="UP000183832">
    <property type="component" value="Unassembled WGS sequence"/>
</dbReference>
<dbReference type="AlphaFoldDB" id="A0A1J1IR54"/>
<feature type="region of interest" description="Disordered" evidence="1">
    <location>
        <begin position="29"/>
        <end position="84"/>
    </location>
</feature>
<accession>A0A1J1IR54</accession>
<keyword evidence="3" id="KW-1185">Reference proteome</keyword>
<name>A0A1J1IR54_9DIPT</name>
<feature type="compositionally biased region" description="Basic and acidic residues" evidence="1">
    <location>
        <begin position="73"/>
        <end position="84"/>
    </location>
</feature>
<dbReference type="EMBL" id="CVRI01000058">
    <property type="protein sequence ID" value="CRL02717.1"/>
    <property type="molecule type" value="Genomic_DNA"/>
</dbReference>
<proteinExistence type="predicted"/>
<feature type="compositionally biased region" description="Basic and acidic residues" evidence="1">
    <location>
        <begin position="55"/>
        <end position="66"/>
    </location>
</feature>
<evidence type="ECO:0000313" key="3">
    <source>
        <dbReference type="Proteomes" id="UP000183832"/>
    </source>
</evidence>
<sequence length="84" mass="9786">MFVIHKFTVDDFPTHPLRLAKPVDENARLNKNKPLTQTNHHVFIRPSLMLNKRSNSKEKNHTKENGEWPLTQGKKEKKSEAQKG</sequence>
<evidence type="ECO:0000313" key="2">
    <source>
        <dbReference type="EMBL" id="CRL02717.1"/>
    </source>
</evidence>
<evidence type="ECO:0000256" key="1">
    <source>
        <dbReference type="SAM" id="MobiDB-lite"/>
    </source>
</evidence>
<organism evidence="2 3">
    <name type="scientific">Clunio marinus</name>
    <dbReference type="NCBI Taxonomy" id="568069"/>
    <lineage>
        <taxon>Eukaryota</taxon>
        <taxon>Metazoa</taxon>
        <taxon>Ecdysozoa</taxon>
        <taxon>Arthropoda</taxon>
        <taxon>Hexapoda</taxon>
        <taxon>Insecta</taxon>
        <taxon>Pterygota</taxon>
        <taxon>Neoptera</taxon>
        <taxon>Endopterygota</taxon>
        <taxon>Diptera</taxon>
        <taxon>Nematocera</taxon>
        <taxon>Chironomoidea</taxon>
        <taxon>Chironomidae</taxon>
        <taxon>Clunio</taxon>
    </lineage>
</organism>